<dbReference type="InterPro" id="IPR008930">
    <property type="entry name" value="Terpenoid_cyclase/PrenylTrfase"/>
</dbReference>
<dbReference type="PANTHER" id="PTHR31225:SF252">
    <property type="entry name" value="TERPENE SYNTHASE 12-RELATED"/>
    <property type="match status" value="1"/>
</dbReference>
<dbReference type="SUPFAM" id="SSF48239">
    <property type="entry name" value="Terpenoid cyclases/Protein prenyltransferases"/>
    <property type="match status" value="1"/>
</dbReference>
<dbReference type="Pfam" id="PF01397">
    <property type="entry name" value="Terpene_synth"/>
    <property type="match status" value="1"/>
</dbReference>
<dbReference type="OrthoDB" id="1877784at2759"/>
<evidence type="ECO:0000256" key="4">
    <source>
        <dbReference type="ARBA" id="ARBA00033744"/>
    </source>
</evidence>
<dbReference type="Proteomes" id="UP000283530">
    <property type="component" value="Unassembled WGS sequence"/>
</dbReference>
<proteinExistence type="inferred from homology"/>
<evidence type="ECO:0000313" key="7">
    <source>
        <dbReference type="Proteomes" id="UP000283530"/>
    </source>
</evidence>
<evidence type="ECO:0000256" key="1">
    <source>
        <dbReference type="ARBA" id="ARBA00001946"/>
    </source>
</evidence>
<sequence length="99" mass="11474">MLQEATNPLAQLELIDPIQRLGMGHIFDKEIKGALNIIWEGHNKNDNKGGLGDNYDLYATSLLFRLLREHGYLMFSISSRDEDEVGLHHKCHEDHQWNF</sequence>
<evidence type="ECO:0000313" key="6">
    <source>
        <dbReference type="EMBL" id="RWR98142.1"/>
    </source>
</evidence>
<evidence type="ECO:0000256" key="2">
    <source>
        <dbReference type="ARBA" id="ARBA00004721"/>
    </source>
</evidence>
<keyword evidence="7" id="KW-1185">Reference proteome</keyword>
<evidence type="ECO:0000259" key="5">
    <source>
        <dbReference type="Pfam" id="PF01397"/>
    </source>
</evidence>
<protein>
    <submittedName>
        <fullName evidence="6">Alpha-terpineol synthase isoform X1</fullName>
    </submittedName>
</protein>
<dbReference type="InterPro" id="IPR036965">
    <property type="entry name" value="Terpene_synth_N_sf"/>
</dbReference>
<dbReference type="PANTHER" id="PTHR31225">
    <property type="entry name" value="OS04G0344100 PROTEIN-RELATED"/>
    <property type="match status" value="1"/>
</dbReference>
<feature type="domain" description="Terpene synthase N-terminal" evidence="5">
    <location>
        <begin position="6"/>
        <end position="74"/>
    </location>
</feature>
<gene>
    <name evidence="6" type="ORF">CKAN_02764400</name>
</gene>
<evidence type="ECO:0000256" key="3">
    <source>
        <dbReference type="ARBA" id="ARBA00022842"/>
    </source>
</evidence>
<dbReference type="InterPro" id="IPR001906">
    <property type="entry name" value="Terpene_synth_N"/>
</dbReference>
<reference evidence="6 7" key="1">
    <citation type="journal article" date="2019" name="Nat. Plants">
        <title>Stout camphor tree genome fills gaps in understanding of flowering plant genome evolution.</title>
        <authorList>
            <person name="Chaw S.M."/>
            <person name="Liu Y.C."/>
            <person name="Wu Y.W."/>
            <person name="Wang H.Y."/>
            <person name="Lin C.I."/>
            <person name="Wu C.S."/>
            <person name="Ke H.M."/>
            <person name="Chang L.Y."/>
            <person name="Hsu C.Y."/>
            <person name="Yang H.T."/>
            <person name="Sudianto E."/>
            <person name="Hsu M.H."/>
            <person name="Wu K.P."/>
            <person name="Wang L.N."/>
            <person name="Leebens-Mack J.H."/>
            <person name="Tsai I.J."/>
        </authorList>
    </citation>
    <scope>NUCLEOTIDE SEQUENCE [LARGE SCALE GENOMIC DNA]</scope>
    <source>
        <strain evidence="7">cv. Chaw 1501</strain>
        <tissue evidence="6">Young leaves</tissue>
    </source>
</reference>
<dbReference type="Gene3D" id="1.50.10.130">
    <property type="entry name" value="Terpene synthase, N-terminal domain"/>
    <property type="match status" value="1"/>
</dbReference>
<accession>A0A443Q537</accession>
<dbReference type="EMBL" id="QPKB01000627">
    <property type="protein sequence ID" value="RWR98142.1"/>
    <property type="molecule type" value="Genomic_DNA"/>
</dbReference>
<organism evidence="6 7">
    <name type="scientific">Cinnamomum micranthum f. kanehirae</name>
    <dbReference type="NCBI Taxonomy" id="337451"/>
    <lineage>
        <taxon>Eukaryota</taxon>
        <taxon>Viridiplantae</taxon>
        <taxon>Streptophyta</taxon>
        <taxon>Embryophyta</taxon>
        <taxon>Tracheophyta</taxon>
        <taxon>Spermatophyta</taxon>
        <taxon>Magnoliopsida</taxon>
        <taxon>Magnoliidae</taxon>
        <taxon>Laurales</taxon>
        <taxon>Lauraceae</taxon>
        <taxon>Cinnamomum</taxon>
    </lineage>
</organism>
<dbReference type="UniPathway" id="UPA00213"/>
<name>A0A443Q537_9MAGN</name>
<comment type="cofactor">
    <cofactor evidence="1">
        <name>Mg(2+)</name>
        <dbReference type="ChEBI" id="CHEBI:18420"/>
    </cofactor>
</comment>
<dbReference type="GO" id="GO:0016114">
    <property type="term" value="P:terpenoid biosynthetic process"/>
    <property type="evidence" value="ECO:0007669"/>
    <property type="project" value="UniProtKB-UniPathway"/>
</dbReference>
<comment type="pathway">
    <text evidence="2">Secondary metabolite biosynthesis; terpenoid biosynthesis.</text>
</comment>
<dbReference type="InterPro" id="IPR050148">
    <property type="entry name" value="Terpene_synthase-like"/>
</dbReference>
<dbReference type="AlphaFoldDB" id="A0A443Q537"/>
<dbReference type="GO" id="GO:0010333">
    <property type="term" value="F:terpene synthase activity"/>
    <property type="evidence" value="ECO:0007669"/>
    <property type="project" value="InterPro"/>
</dbReference>
<comment type="caution">
    <text evidence="6">The sequence shown here is derived from an EMBL/GenBank/DDBJ whole genome shotgun (WGS) entry which is preliminary data.</text>
</comment>
<keyword evidence="3" id="KW-0460">Magnesium</keyword>
<comment type="similarity">
    <text evidence="4">Belongs to the terpene synthase family. Tpsb subfamily.</text>
</comment>